<dbReference type="SUPFAM" id="SSF56935">
    <property type="entry name" value="Porins"/>
    <property type="match status" value="1"/>
</dbReference>
<evidence type="ECO:0000256" key="6">
    <source>
        <dbReference type="ARBA" id="ARBA00022692"/>
    </source>
</evidence>
<dbReference type="GO" id="GO:0038023">
    <property type="term" value="F:signaling receptor activity"/>
    <property type="evidence" value="ECO:0007669"/>
    <property type="project" value="InterPro"/>
</dbReference>
<keyword evidence="4 14" id="KW-1134">Transmembrane beta strand</keyword>
<evidence type="ECO:0000256" key="10">
    <source>
        <dbReference type="ARBA" id="ARBA00023077"/>
    </source>
</evidence>
<keyword evidence="3 14" id="KW-0813">Transport</keyword>
<dbReference type="AlphaFoldDB" id="A0A0H3WQT5"/>
<keyword evidence="8" id="KW-0408">Iron</keyword>
<feature type="domain" description="TonB-dependent receptor-like beta-barrel" evidence="18">
    <location>
        <begin position="269"/>
        <end position="733"/>
    </location>
</feature>
<dbReference type="OrthoDB" id="9790771at2"/>
<comment type="similarity">
    <text evidence="2 14 15">Belongs to the TonB-dependent receptor family.</text>
</comment>
<dbReference type="RefSeq" id="WP_047906082.1">
    <property type="nucleotide sequence ID" value="NZ_CP011807.3"/>
</dbReference>
<dbReference type="PANTHER" id="PTHR32552:SF89">
    <property type="entry name" value="CATECHOLATE SIDEROPHORE RECEPTOR FIU"/>
    <property type="match status" value="1"/>
</dbReference>
<evidence type="ECO:0000256" key="12">
    <source>
        <dbReference type="ARBA" id="ARBA00023170"/>
    </source>
</evidence>
<dbReference type="STRING" id="656179.AB870_08810"/>
<keyword evidence="6 14" id="KW-0812">Transmembrane</keyword>
<evidence type="ECO:0000256" key="15">
    <source>
        <dbReference type="RuleBase" id="RU003357"/>
    </source>
</evidence>
<keyword evidence="12" id="KW-0675">Receptor</keyword>
<dbReference type="GO" id="GO:0009279">
    <property type="term" value="C:cell outer membrane"/>
    <property type="evidence" value="ECO:0007669"/>
    <property type="project" value="UniProtKB-SubCell"/>
</dbReference>
<evidence type="ECO:0000256" key="14">
    <source>
        <dbReference type="PROSITE-ProRule" id="PRU01360"/>
    </source>
</evidence>
<gene>
    <name evidence="20" type="ORF">AB870_08810</name>
</gene>
<dbReference type="PATRIC" id="fig|656179.3.peg.1882"/>
<dbReference type="InterPro" id="IPR000531">
    <property type="entry name" value="Beta-barrel_TonB"/>
</dbReference>
<evidence type="ECO:0000259" key="18">
    <source>
        <dbReference type="Pfam" id="PF00593"/>
    </source>
</evidence>
<dbReference type="Pfam" id="PF07715">
    <property type="entry name" value="Plug"/>
    <property type="match status" value="1"/>
</dbReference>
<dbReference type="Gene3D" id="2.170.130.10">
    <property type="entry name" value="TonB-dependent receptor, plug domain"/>
    <property type="match status" value="1"/>
</dbReference>
<keyword evidence="13 14" id="KW-0998">Cell outer membrane</keyword>
<keyword evidence="11 14" id="KW-0472">Membrane</keyword>
<dbReference type="Pfam" id="PF00593">
    <property type="entry name" value="TonB_dep_Rec_b-barrel"/>
    <property type="match status" value="1"/>
</dbReference>
<dbReference type="EMBL" id="CP011807">
    <property type="protein sequence ID" value="AKM30187.1"/>
    <property type="molecule type" value="Genomic_DNA"/>
</dbReference>
<feature type="chain" id="PRO_5005203873" evidence="17">
    <location>
        <begin position="32"/>
        <end position="763"/>
    </location>
</feature>
<evidence type="ECO:0000256" key="11">
    <source>
        <dbReference type="ARBA" id="ARBA00023136"/>
    </source>
</evidence>
<accession>A0A0H3WQT5</accession>
<dbReference type="PANTHER" id="PTHR32552">
    <property type="entry name" value="FERRICHROME IRON RECEPTOR-RELATED"/>
    <property type="match status" value="1"/>
</dbReference>
<evidence type="ECO:0000313" key="21">
    <source>
        <dbReference type="Proteomes" id="UP000035651"/>
    </source>
</evidence>
<evidence type="ECO:0000259" key="19">
    <source>
        <dbReference type="Pfam" id="PF07715"/>
    </source>
</evidence>
<keyword evidence="10 15" id="KW-0798">TonB box</keyword>
<evidence type="ECO:0000256" key="5">
    <source>
        <dbReference type="ARBA" id="ARBA00022496"/>
    </source>
</evidence>
<dbReference type="InterPro" id="IPR012910">
    <property type="entry name" value="Plug_dom"/>
</dbReference>
<reference evidence="20" key="1">
    <citation type="submission" date="2016-06" db="EMBL/GenBank/DDBJ databases">
        <title>Complete Genome Sequence of Pandoraea faecigallinarum DSM-23572.</title>
        <authorList>
            <person name="Yong D."/>
            <person name="Ee R."/>
            <person name="Lim Y.-L."/>
            <person name="Yin W.-F."/>
            <person name="Chan K.-G."/>
        </authorList>
    </citation>
    <scope>NUCLEOTIDE SEQUENCE</scope>
    <source>
        <strain evidence="20">DSM 23572</strain>
    </source>
</reference>
<evidence type="ECO:0000256" key="3">
    <source>
        <dbReference type="ARBA" id="ARBA00022448"/>
    </source>
</evidence>
<feature type="compositionally biased region" description="Polar residues" evidence="16">
    <location>
        <begin position="35"/>
        <end position="46"/>
    </location>
</feature>
<feature type="signal peptide" evidence="17">
    <location>
        <begin position="1"/>
        <end position="31"/>
    </location>
</feature>
<sequence>MSNAFQARQRLLASACAFVVAGSFASLPAHAQSAQSTSDVTPGASPQASGPAQANGNAAAAVTLPTTQVNDSAVASPMQTKTLPSYKFVAPLRDTPRSITVIPEELIKQTNATTFAEALKTVPGITFLGGDAAANPSADRPVIRGFESRNSIFVDGMRDSGVQNRETFAIENISIIKGPDSVYAGRGAVGGSIDITTKTPRLEDFTNASLGLGTDSYKRLTMDVNRQINDQTAVRLNVMGHDADQAGRNNVYSKRWGVAPSVAFGLNSPTTVTVSYYHLNSYDMPDFSAPFRAAGGTPDGGFQRNQFYGLNNRDYRRGQTDTGEIKVEHRIDDTWKIKNTTMVGRATLDYIATNPQFLSTNPNIIALQAKSGKYATNSIANQTELTGKATLFGFEHTLTAGLEFSNEQSRYEGYLVTDSAGNNIRSTNSTALCAVPYNCTTIGNWNPDNPWTGSIALNGDKGFPGAATNTRTNVASAYLFDSVKLSERWLLNAGARFDRFDVNAVQAGVPDQKNISNLFSFQLGLVYKVLPSLSLYASYGTSANPPGSNSGLGGGNDQITSANNNLSPERSRNIEVGAKWDVIDQRLSLSAALFQTDKTNARVSDGLGGQINAGSQRVRGAELGWAGSLTNHWRVFGGYSYLNALTTDAGPAAAPGSNGLPMVMVPKHNLTLWTDYEVMPKLTLGAGMTLSSLTYASVTATTRKWTPGYARFDAMATYRVSRSVDLQLNVQNIFDKKYYSSAYPIYATWAPGRTAMLTLNFHQ</sequence>
<evidence type="ECO:0000256" key="4">
    <source>
        <dbReference type="ARBA" id="ARBA00022452"/>
    </source>
</evidence>
<evidence type="ECO:0000256" key="2">
    <source>
        <dbReference type="ARBA" id="ARBA00009810"/>
    </source>
</evidence>
<dbReference type="InterPro" id="IPR039426">
    <property type="entry name" value="TonB-dep_rcpt-like"/>
</dbReference>
<dbReference type="InterPro" id="IPR037066">
    <property type="entry name" value="Plug_dom_sf"/>
</dbReference>
<keyword evidence="9" id="KW-0406">Ion transport</keyword>
<evidence type="ECO:0000256" key="17">
    <source>
        <dbReference type="SAM" id="SignalP"/>
    </source>
</evidence>
<feature type="region of interest" description="Disordered" evidence="16">
    <location>
        <begin position="547"/>
        <end position="570"/>
    </location>
</feature>
<dbReference type="KEGG" id="pfg:AB870_08810"/>
<evidence type="ECO:0000256" key="7">
    <source>
        <dbReference type="ARBA" id="ARBA00022729"/>
    </source>
</evidence>
<dbReference type="Gene3D" id="2.40.170.20">
    <property type="entry name" value="TonB-dependent receptor, beta-barrel domain"/>
    <property type="match status" value="1"/>
</dbReference>
<dbReference type="PROSITE" id="PS52016">
    <property type="entry name" value="TONB_DEPENDENT_REC_3"/>
    <property type="match status" value="1"/>
</dbReference>
<feature type="region of interest" description="Disordered" evidence="16">
    <location>
        <begin position="35"/>
        <end position="57"/>
    </location>
</feature>
<dbReference type="GO" id="GO:0015344">
    <property type="term" value="F:siderophore uptake transmembrane transporter activity"/>
    <property type="evidence" value="ECO:0007669"/>
    <property type="project" value="TreeGrafter"/>
</dbReference>
<protein>
    <submittedName>
        <fullName evidence="20">Ligand-gated channel protein</fullName>
    </submittedName>
</protein>
<evidence type="ECO:0000256" key="16">
    <source>
        <dbReference type="SAM" id="MobiDB-lite"/>
    </source>
</evidence>
<name>A0A0H3WQT5_9BURK</name>
<dbReference type="InterPro" id="IPR036942">
    <property type="entry name" value="Beta-barrel_TonB_sf"/>
</dbReference>
<keyword evidence="7 17" id="KW-0732">Signal</keyword>
<dbReference type="Proteomes" id="UP000035651">
    <property type="component" value="Chromosome"/>
</dbReference>
<organism evidence="20 21">
    <name type="scientific">Pandoraea faecigallinarum</name>
    <dbReference type="NCBI Taxonomy" id="656179"/>
    <lineage>
        <taxon>Bacteria</taxon>
        <taxon>Pseudomonadati</taxon>
        <taxon>Pseudomonadota</taxon>
        <taxon>Betaproteobacteria</taxon>
        <taxon>Burkholderiales</taxon>
        <taxon>Burkholderiaceae</taxon>
        <taxon>Pandoraea</taxon>
    </lineage>
</organism>
<feature type="domain" description="TonB-dependent receptor plug" evidence="19">
    <location>
        <begin position="92"/>
        <end position="191"/>
    </location>
</feature>
<dbReference type="NCBIfam" id="TIGR01783">
    <property type="entry name" value="TonB-siderophor"/>
    <property type="match status" value="1"/>
</dbReference>
<comment type="subcellular location">
    <subcellularLocation>
        <location evidence="1 14">Cell outer membrane</location>
        <topology evidence="1 14">Multi-pass membrane protein</topology>
    </subcellularLocation>
</comment>
<evidence type="ECO:0000256" key="13">
    <source>
        <dbReference type="ARBA" id="ARBA00023237"/>
    </source>
</evidence>
<evidence type="ECO:0000313" key="20">
    <source>
        <dbReference type="EMBL" id="AKM30187.1"/>
    </source>
</evidence>
<dbReference type="CDD" id="cd01347">
    <property type="entry name" value="ligand_gated_channel"/>
    <property type="match status" value="1"/>
</dbReference>
<keyword evidence="5" id="KW-0410">Iron transport</keyword>
<keyword evidence="21" id="KW-1185">Reference proteome</keyword>
<proteinExistence type="inferred from homology"/>
<dbReference type="InterPro" id="IPR010105">
    <property type="entry name" value="TonB_sidphr_rcpt"/>
</dbReference>
<feature type="compositionally biased region" description="Low complexity" evidence="16">
    <location>
        <begin position="47"/>
        <end position="57"/>
    </location>
</feature>
<feature type="compositionally biased region" description="Polar residues" evidence="16">
    <location>
        <begin position="557"/>
        <end position="568"/>
    </location>
</feature>
<evidence type="ECO:0000256" key="9">
    <source>
        <dbReference type="ARBA" id="ARBA00023065"/>
    </source>
</evidence>
<evidence type="ECO:0000256" key="8">
    <source>
        <dbReference type="ARBA" id="ARBA00023004"/>
    </source>
</evidence>
<dbReference type="GO" id="GO:0015891">
    <property type="term" value="P:siderophore transport"/>
    <property type="evidence" value="ECO:0007669"/>
    <property type="project" value="InterPro"/>
</dbReference>
<evidence type="ECO:0000256" key="1">
    <source>
        <dbReference type="ARBA" id="ARBA00004571"/>
    </source>
</evidence>